<dbReference type="AlphaFoldDB" id="A0A5A7S9B1"/>
<dbReference type="EMBL" id="VLNY01000005">
    <property type="protein sequence ID" value="KAA0022730.1"/>
    <property type="molecule type" value="Genomic_DNA"/>
</dbReference>
<keyword evidence="3" id="KW-1185">Reference proteome</keyword>
<evidence type="ECO:0000313" key="2">
    <source>
        <dbReference type="EMBL" id="KAA0022730.1"/>
    </source>
</evidence>
<comment type="caution">
    <text evidence="2">The sequence shown here is derived from an EMBL/GenBank/DDBJ whole genome shotgun (WGS) entry which is preliminary data.</text>
</comment>
<keyword evidence="1" id="KW-1133">Transmembrane helix</keyword>
<keyword evidence="1" id="KW-0472">Membrane</keyword>
<accession>A0A5A7S9B1</accession>
<protein>
    <submittedName>
        <fullName evidence="2">Uncharacterized protein</fullName>
    </submittedName>
</protein>
<keyword evidence="1" id="KW-0812">Transmembrane</keyword>
<feature type="transmembrane region" description="Helical" evidence="1">
    <location>
        <begin position="54"/>
        <end position="72"/>
    </location>
</feature>
<evidence type="ECO:0000313" key="3">
    <source>
        <dbReference type="Proteomes" id="UP000322244"/>
    </source>
</evidence>
<evidence type="ECO:0000256" key="1">
    <source>
        <dbReference type="SAM" id="Phobius"/>
    </source>
</evidence>
<gene>
    <name evidence="2" type="ORF">FOY51_13720</name>
</gene>
<name>A0A5A7S9B1_9NOCA</name>
<reference evidence="2 3" key="1">
    <citation type="submission" date="2019-07" db="EMBL/GenBank/DDBJ databases">
        <title>Rhodococcus cavernicolus sp. nov., isolated from a cave.</title>
        <authorList>
            <person name="Lee S.D."/>
        </authorList>
    </citation>
    <scope>NUCLEOTIDE SEQUENCE [LARGE SCALE GENOMIC DNA]</scope>
    <source>
        <strain evidence="2 3">C1-24</strain>
    </source>
</reference>
<organism evidence="2 3">
    <name type="scientific">Antrihabitans cavernicola</name>
    <dbReference type="NCBI Taxonomy" id="2495913"/>
    <lineage>
        <taxon>Bacteria</taxon>
        <taxon>Bacillati</taxon>
        <taxon>Actinomycetota</taxon>
        <taxon>Actinomycetes</taxon>
        <taxon>Mycobacteriales</taxon>
        <taxon>Nocardiaceae</taxon>
        <taxon>Antrihabitans</taxon>
    </lineage>
</organism>
<proteinExistence type="predicted"/>
<feature type="transmembrane region" description="Helical" evidence="1">
    <location>
        <begin position="24"/>
        <end position="42"/>
    </location>
</feature>
<dbReference type="Proteomes" id="UP000322244">
    <property type="component" value="Unassembled WGS sequence"/>
</dbReference>
<sequence length="78" mass="8207">MCTVASNFDTDETDTRNGKRQPSAVLLLTGLLTLAVSGWALIGPSALSGFDTNMGWVLVLIAVVAGAVLVFSPSKKRR</sequence>